<evidence type="ECO:0000313" key="7">
    <source>
        <dbReference type="EMBL" id="POR02473.1"/>
    </source>
</evidence>
<dbReference type="Proteomes" id="UP000237350">
    <property type="component" value="Unassembled WGS sequence"/>
</dbReference>
<sequence length="273" mass="29829">MCGRVDHQIGKPVQAVSIGYRHTASKRSDFSLLIRRFNPLKSDRLLGTLLLMILLLQESLDPSRRKPWSQVQFFPPSTMLVDLLLGPFGAGLLVAFSVNFGKSGFTSIYGLFAQEKFGYGPREVGLVLMVMSLMYALAQGLLVAPLITRLGEINLIRLVFPFLSLGFLLILLSGTTITLTLSICFFMLAMALLKPAALSYLSRIATDTQGATMGIAESFMSLGRIAGPLLAGLAFDVNLNLPYLCGAFFFAALGIMNLRTARFQRSFPASKSE</sequence>
<keyword evidence="5 6" id="KW-0472">Membrane</keyword>
<evidence type="ECO:0008006" key="9">
    <source>
        <dbReference type="Google" id="ProtNLM"/>
    </source>
</evidence>
<keyword evidence="8" id="KW-1185">Reference proteome</keyword>
<comment type="subcellular location">
    <subcellularLocation>
        <location evidence="1">Membrane</location>
        <topology evidence="1">Multi-pass membrane protein</topology>
    </subcellularLocation>
</comment>
<keyword evidence="2" id="KW-0813">Transport</keyword>
<protein>
    <recommendedName>
        <fullName evidence="9">Major facilitator superfamily (MFS) profile domain-containing protein</fullName>
    </recommendedName>
</protein>
<evidence type="ECO:0000256" key="1">
    <source>
        <dbReference type="ARBA" id="ARBA00004141"/>
    </source>
</evidence>
<dbReference type="SUPFAM" id="SSF103473">
    <property type="entry name" value="MFS general substrate transporter"/>
    <property type="match status" value="1"/>
</dbReference>
<reference evidence="8" key="1">
    <citation type="submission" date="2015-12" db="EMBL/GenBank/DDBJ databases">
        <authorList>
            <person name="Lodha T.D."/>
            <person name="Chintalapati S."/>
            <person name="Chintalapati V.R."/>
            <person name="Sravanthi T."/>
        </authorList>
    </citation>
    <scope>NUCLEOTIDE SEQUENCE [LARGE SCALE GENOMIC DNA]</scope>
    <source>
        <strain evidence="8">JC133</strain>
    </source>
</reference>
<accession>A0A2S4JSN6</accession>
<keyword evidence="4 6" id="KW-1133">Transmembrane helix</keyword>
<dbReference type="GO" id="GO:0016020">
    <property type="term" value="C:membrane"/>
    <property type="evidence" value="ECO:0007669"/>
    <property type="project" value="UniProtKB-SubCell"/>
</dbReference>
<feature type="transmembrane region" description="Helical" evidence="6">
    <location>
        <begin position="124"/>
        <end position="147"/>
    </location>
</feature>
<dbReference type="Pfam" id="PF07690">
    <property type="entry name" value="MFS_1"/>
    <property type="match status" value="1"/>
</dbReference>
<dbReference type="PANTHER" id="PTHR23504">
    <property type="entry name" value="MAJOR FACILITATOR SUPERFAMILY DOMAIN-CONTAINING PROTEIN 10"/>
    <property type="match status" value="1"/>
</dbReference>
<evidence type="ECO:0000256" key="2">
    <source>
        <dbReference type="ARBA" id="ARBA00022448"/>
    </source>
</evidence>
<dbReference type="AlphaFoldDB" id="A0A2S4JSN6"/>
<feature type="transmembrane region" description="Helical" evidence="6">
    <location>
        <begin position="167"/>
        <end position="193"/>
    </location>
</feature>
<evidence type="ECO:0000313" key="8">
    <source>
        <dbReference type="Proteomes" id="UP000237350"/>
    </source>
</evidence>
<evidence type="ECO:0000256" key="3">
    <source>
        <dbReference type="ARBA" id="ARBA00022692"/>
    </source>
</evidence>
<feature type="transmembrane region" description="Helical" evidence="6">
    <location>
        <begin position="241"/>
        <end position="258"/>
    </location>
</feature>
<organism evidence="7 8">
    <name type="scientific">Alkalispirochaeta sphaeroplastigenens</name>
    <dbReference type="NCBI Taxonomy" id="1187066"/>
    <lineage>
        <taxon>Bacteria</taxon>
        <taxon>Pseudomonadati</taxon>
        <taxon>Spirochaetota</taxon>
        <taxon>Spirochaetia</taxon>
        <taxon>Spirochaetales</taxon>
        <taxon>Spirochaetaceae</taxon>
        <taxon>Alkalispirochaeta</taxon>
    </lineage>
</organism>
<comment type="caution">
    <text evidence="7">The sequence shown here is derived from an EMBL/GenBank/DDBJ whole genome shotgun (WGS) entry which is preliminary data.</text>
</comment>
<evidence type="ECO:0000256" key="4">
    <source>
        <dbReference type="ARBA" id="ARBA00022989"/>
    </source>
</evidence>
<dbReference type="PANTHER" id="PTHR23504:SF15">
    <property type="entry name" value="MAJOR FACILITATOR SUPERFAMILY (MFS) PROFILE DOMAIN-CONTAINING PROTEIN"/>
    <property type="match status" value="1"/>
</dbReference>
<dbReference type="InterPro" id="IPR011701">
    <property type="entry name" value="MFS"/>
</dbReference>
<proteinExistence type="predicted"/>
<dbReference type="Gene3D" id="1.20.1250.20">
    <property type="entry name" value="MFS general substrate transporter like domains"/>
    <property type="match status" value="1"/>
</dbReference>
<keyword evidence="3 6" id="KW-0812">Transmembrane</keyword>
<feature type="transmembrane region" description="Helical" evidence="6">
    <location>
        <begin position="214"/>
        <end position="235"/>
    </location>
</feature>
<evidence type="ECO:0000256" key="6">
    <source>
        <dbReference type="SAM" id="Phobius"/>
    </source>
</evidence>
<evidence type="ECO:0000256" key="5">
    <source>
        <dbReference type="ARBA" id="ARBA00023136"/>
    </source>
</evidence>
<gene>
    <name evidence="7" type="ORF">AU468_06265</name>
</gene>
<name>A0A2S4JSN6_9SPIO</name>
<dbReference type="InterPro" id="IPR036259">
    <property type="entry name" value="MFS_trans_sf"/>
</dbReference>
<dbReference type="GO" id="GO:0022857">
    <property type="term" value="F:transmembrane transporter activity"/>
    <property type="evidence" value="ECO:0007669"/>
    <property type="project" value="InterPro"/>
</dbReference>
<dbReference type="EMBL" id="LPWH01000060">
    <property type="protein sequence ID" value="POR02473.1"/>
    <property type="molecule type" value="Genomic_DNA"/>
</dbReference>